<proteinExistence type="predicted"/>
<dbReference type="EMBL" id="LQYG01000008">
    <property type="protein sequence ID" value="KYC66389.1"/>
    <property type="molecule type" value="Genomic_DNA"/>
</dbReference>
<feature type="domain" description="CBS" evidence="3">
    <location>
        <begin position="78"/>
        <end position="137"/>
    </location>
</feature>
<evidence type="ECO:0000313" key="8">
    <source>
        <dbReference type="Proteomes" id="UP000075288"/>
    </source>
</evidence>
<keyword evidence="7" id="KW-1185">Reference proteome</keyword>
<dbReference type="PROSITE" id="PS51671">
    <property type="entry name" value="ACT"/>
    <property type="match status" value="1"/>
</dbReference>
<accession>A0A0C5C6D9</accession>
<keyword evidence="1 2" id="KW-0129">CBS domain</keyword>
<evidence type="ECO:0000259" key="3">
    <source>
        <dbReference type="PROSITE" id="PS51371"/>
    </source>
</evidence>
<dbReference type="RefSeq" id="WP_017550268.1">
    <property type="nucleotide sequence ID" value="NZ_CP010525.1"/>
</dbReference>
<dbReference type="PANTHER" id="PTHR43080:SF2">
    <property type="entry name" value="CBS DOMAIN-CONTAINING PROTEIN"/>
    <property type="match status" value="1"/>
</dbReference>
<dbReference type="SUPFAM" id="SSF55021">
    <property type="entry name" value="ACT-like"/>
    <property type="match status" value="1"/>
</dbReference>
<evidence type="ECO:0000313" key="7">
    <source>
        <dbReference type="Proteomes" id="UP000032024"/>
    </source>
</evidence>
<dbReference type="PANTHER" id="PTHR43080">
    <property type="entry name" value="CBS DOMAIN-CONTAINING PROTEIN CBSX3, MITOCHONDRIAL"/>
    <property type="match status" value="1"/>
</dbReference>
<dbReference type="Gene3D" id="3.10.580.10">
    <property type="entry name" value="CBS-domain"/>
    <property type="match status" value="1"/>
</dbReference>
<feature type="domain" description="ACT" evidence="4">
    <location>
        <begin position="139"/>
        <end position="213"/>
    </location>
</feature>
<dbReference type="Pfam" id="PF01842">
    <property type="entry name" value="ACT"/>
    <property type="match status" value="1"/>
</dbReference>
<dbReference type="SMART" id="SM00116">
    <property type="entry name" value="CBS"/>
    <property type="match status" value="2"/>
</dbReference>
<dbReference type="STRING" id="1398.AB434_3855"/>
<evidence type="ECO:0000313" key="5">
    <source>
        <dbReference type="EMBL" id="AJO22204.1"/>
    </source>
</evidence>
<dbReference type="CDD" id="cd04584">
    <property type="entry name" value="CBS_pair_AcuB_like"/>
    <property type="match status" value="1"/>
</dbReference>
<dbReference type="Pfam" id="PF00571">
    <property type="entry name" value="CBS"/>
    <property type="match status" value="2"/>
</dbReference>
<dbReference type="Proteomes" id="UP000075288">
    <property type="component" value="Unassembled WGS sequence"/>
</dbReference>
<name>A0A0C5C6D9_HEYCO</name>
<dbReference type="InterPro" id="IPR002912">
    <property type="entry name" value="ACT_dom"/>
</dbReference>
<evidence type="ECO:0000256" key="1">
    <source>
        <dbReference type="ARBA" id="ARBA00023122"/>
    </source>
</evidence>
<evidence type="ECO:0000259" key="4">
    <source>
        <dbReference type="PROSITE" id="PS51671"/>
    </source>
</evidence>
<dbReference type="InterPro" id="IPR045865">
    <property type="entry name" value="ACT-like_dom_sf"/>
</dbReference>
<organism evidence="6 8">
    <name type="scientific">Heyndrickxia coagulans</name>
    <name type="common">Weizmannia coagulans</name>
    <dbReference type="NCBI Taxonomy" id="1398"/>
    <lineage>
        <taxon>Bacteria</taxon>
        <taxon>Bacillati</taxon>
        <taxon>Bacillota</taxon>
        <taxon>Bacilli</taxon>
        <taxon>Bacillales</taxon>
        <taxon>Bacillaceae</taxon>
        <taxon>Heyndrickxia</taxon>
    </lineage>
</organism>
<protein>
    <submittedName>
        <fullName evidence="5">Acetoin utilization protein AcuB</fullName>
    </submittedName>
</protein>
<dbReference type="AlphaFoldDB" id="A0A0C5C6D9"/>
<dbReference type="EMBL" id="CP010525">
    <property type="protein sequence ID" value="AJO22204.1"/>
    <property type="molecule type" value="Genomic_DNA"/>
</dbReference>
<dbReference type="PROSITE" id="PS51371">
    <property type="entry name" value="CBS"/>
    <property type="match status" value="2"/>
</dbReference>
<gene>
    <name evidence="6" type="ORF">B4098_2476</name>
    <name evidence="5" type="ORF">SB48_HM08orf02230</name>
</gene>
<evidence type="ECO:0000256" key="2">
    <source>
        <dbReference type="PROSITE-ProRule" id="PRU00703"/>
    </source>
</evidence>
<reference evidence="5" key="1">
    <citation type="submission" date="2015-01" db="EMBL/GenBank/DDBJ databases">
        <title>Comparative genome analysis of Bacillus coagulans HM-08, Clostridium butyricum HM-68, Bacillus subtilis HM-66 and Bacillus licheniformis BL-09.</title>
        <authorList>
            <person name="Zhang H."/>
        </authorList>
    </citation>
    <scope>NUCLEOTIDE SEQUENCE [LARGE SCALE GENOMIC DNA]</scope>
    <source>
        <strain evidence="5">HM-08</strain>
    </source>
</reference>
<dbReference type="SUPFAM" id="SSF54631">
    <property type="entry name" value="CBS-domain pair"/>
    <property type="match status" value="1"/>
</dbReference>
<sequence length="215" mass="24355">MIVEEIMQKDVKTLSPRHTVQDALKLMQKEQIRHIPLLDQNGKLCGVVTERDIKEVAPNPFFPGEQLEKLSLPLEKIMKTDLLTGHPLDFIEDIAALMNDNRIGCLPILENGQLVGIVTGTDLLQTFVDLTGAGHPSSQIEIRARNRTGILRDITEIIYEHHLNILSVLIYPDRKNEENRVLVFRVSTMNPVSLITHLKEAGYEVLWPNMPGMPR</sequence>
<dbReference type="Proteomes" id="UP000032024">
    <property type="component" value="Chromosome"/>
</dbReference>
<dbReference type="Gene3D" id="3.30.70.260">
    <property type="match status" value="1"/>
</dbReference>
<dbReference type="InterPro" id="IPR000644">
    <property type="entry name" value="CBS_dom"/>
</dbReference>
<reference evidence="6 8" key="3">
    <citation type="submission" date="2016-01" db="EMBL/GenBank/DDBJ databases">
        <title>Genome Sequences of Twelve Sporeforming Bacillus Species Isolated from Foods.</title>
        <authorList>
            <person name="Berendsen E.M."/>
            <person name="Wells-Bennik M.H."/>
            <person name="Krawcyk A.O."/>
            <person name="De Jong A."/>
            <person name="Holsappel S."/>
            <person name="Eijlander R.T."/>
            <person name="Kuipers O.P."/>
        </authorList>
    </citation>
    <scope>NUCLEOTIDE SEQUENCE [LARGE SCALE GENOMIC DNA]</scope>
    <source>
        <strain evidence="6 8">B4098</strain>
    </source>
</reference>
<feature type="domain" description="CBS" evidence="3">
    <location>
        <begin position="7"/>
        <end position="64"/>
    </location>
</feature>
<dbReference type="PATRIC" id="fig|1398.18.peg.1429"/>
<reference evidence="7" key="2">
    <citation type="submission" date="2015-01" db="EMBL/GenBank/DDBJ databases">
        <title>Comparative genome analysis of Bacillus coagulans HM-08, Clostridium butyricum HM-68, Bacillus subtilis HM-66 and Bacillus paralicheniformis BL-09.</title>
        <authorList>
            <person name="Zhang H."/>
        </authorList>
    </citation>
    <scope>NUCLEOTIDE SEQUENCE [LARGE SCALE GENOMIC DNA]</scope>
    <source>
        <strain evidence="7">HM-08</strain>
    </source>
</reference>
<dbReference type="InterPro" id="IPR051257">
    <property type="entry name" value="Diverse_CBS-Domain"/>
</dbReference>
<dbReference type="CDD" id="cd04883">
    <property type="entry name" value="ACT_AcuB"/>
    <property type="match status" value="1"/>
</dbReference>
<evidence type="ECO:0000313" key="6">
    <source>
        <dbReference type="EMBL" id="KYC66389.1"/>
    </source>
</evidence>
<dbReference type="InterPro" id="IPR046342">
    <property type="entry name" value="CBS_dom_sf"/>
</dbReference>